<dbReference type="InterPro" id="IPR001466">
    <property type="entry name" value="Beta-lactam-related"/>
</dbReference>
<dbReference type="InterPro" id="IPR012338">
    <property type="entry name" value="Beta-lactam/transpept-like"/>
</dbReference>
<name>A0ABW6AA86_9BACT</name>
<sequence>MKRLLILFVLPLLFAHCRKKCGTLNPKQVYYDCVPAQQLSETFLPTEKITDILEKYVERGLPGITFLARKGEQYWEAEQGIADRKKNRTIKSCMVWPGYSITQMYTATVILKLKEEGRINLDKPIAGYLPAHIVARVPGAAKITVRHLLNHSSGIENFWNNSRYISGYLDDPKRSYTVNDYLDAAQERLFEPGTDAGYSNTNYLLLALIIDQVTGKPHQQAYERYIMQPLSLTGTYYKQLPAIQMNNNSPKLYADTDGEGELTDYTDNSFIQFKNEFGSNGILATPKNYVDFLYALSHAKVLANTTFNEMKTWVRGRVGLEVYGLGFEKFNIEGKEVYGHSGNSFGGRMLLVYAPEKELAFFIGVNAGAEFGGPVLIHFAHLIADIVAVLIK</sequence>
<proteinExistence type="predicted"/>
<gene>
    <name evidence="2" type="ORF">ACFS6H_14095</name>
</gene>
<reference evidence="3" key="1">
    <citation type="journal article" date="2019" name="Int. J. Syst. Evol. Microbiol.">
        <title>The Global Catalogue of Microorganisms (GCM) 10K type strain sequencing project: providing services to taxonomists for standard genome sequencing and annotation.</title>
        <authorList>
            <consortium name="The Broad Institute Genomics Platform"/>
            <consortium name="The Broad Institute Genome Sequencing Center for Infectious Disease"/>
            <person name="Wu L."/>
            <person name="Ma J."/>
        </authorList>
    </citation>
    <scope>NUCLEOTIDE SEQUENCE [LARGE SCALE GENOMIC DNA]</scope>
    <source>
        <strain evidence="3">KCTC 23299</strain>
    </source>
</reference>
<protein>
    <submittedName>
        <fullName evidence="2">Serine hydrolase domain-containing protein</fullName>
        <ecNumber evidence="2">3.-.-.-</ecNumber>
    </submittedName>
</protein>
<dbReference type="Pfam" id="PF00144">
    <property type="entry name" value="Beta-lactamase"/>
    <property type="match status" value="1"/>
</dbReference>
<dbReference type="GO" id="GO:0016787">
    <property type="term" value="F:hydrolase activity"/>
    <property type="evidence" value="ECO:0007669"/>
    <property type="project" value="UniProtKB-KW"/>
</dbReference>
<feature type="domain" description="Beta-lactamase-related" evidence="1">
    <location>
        <begin position="51"/>
        <end position="368"/>
    </location>
</feature>
<comment type="caution">
    <text evidence="2">The sequence shown here is derived from an EMBL/GenBank/DDBJ whole genome shotgun (WGS) entry which is preliminary data.</text>
</comment>
<dbReference type="Gene3D" id="3.40.710.10">
    <property type="entry name" value="DD-peptidase/beta-lactamase superfamily"/>
    <property type="match status" value="1"/>
</dbReference>
<organism evidence="2 3">
    <name type="scientific">Terrimonas rubra</name>
    <dbReference type="NCBI Taxonomy" id="1035890"/>
    <lineage>
        <taxon>Bacteria</taxon>
        <taxon>Pseudomonadati</taxon>
        <taxon>Bacteroidota</taxon>
        <taxon>Chitinophagia</taxon>
        <taxon>Chitinophagales</taxon>
        <taxon>Chitinophagaceae</taxon>
        <taxon>Terrimonas</taxon>
    </lineage>
</organism>
<keyword evidence="2" id="KW-0378">Hydrolase</keyword>
<evidence type="ECO:0000313" key="3">
    <source>
        <dbReference type="Proteomes" id="UP001597511"/>
    </source>
</evidence>
<dbReference type="InterPro" id="IPR050491">
    <property type="entry name" value="AmpC-like"/>
</dbReference>
<evidence type="ECO:0000259" key="1">
    <source>
        <dbReference type="Pfam" id="PF00144"/>
    </source>
</evidence>
<dbReference type="EMBL" id="JBHUOZ010000003">
    <property type="protein sequence ID" value="MFD2920852.1"/>
    <property type="molecule type" value="Genomic_DNA"/>
</dbReference>
<accession>A0ABW6AA86</accession>
<keyword evidence="3" id="KW-1185">Reference proteome</keyword>
<dbReference type="PANTHER" id="PTHR46825:SF7">
    <property type="entry name" value="D-ALANYL-D-ALANINE CARBOXYPEPTIDASE"/>
    <property type="match status" value="1"/>
</dbReference>
<dbReference type="SUPFAM" id="SSF56601">
    <property type="entry name" value="beta-lactamase/transpeptidase-like"/>
    <property type="match status" value="1"/>
</dbReference>
<dbReference type="RefSeq" id="WP_386100012.1">
    <property type="nucleotide sequence ID" value="NZ_JBHUOZ010000003.1"/>
</dbReference>
<dbReference type="EC" id="3.-.-.-" evidence="2"/>
<evidence type="ECO:0000313" key="2">
    <source>
        <dbReference type="EMBL" id="MFD2920852.1"/>
    </source>
</evidence>
<dbReference type="Proteomes" id="UP001597511">
    <property type="component" value="Unassembled WGS sequence"/>
</dbReference>
<dbReference type="PANTHER" id="PTHR46825">
    <property type="entry name" value="D-ALANYL-D-ALANINE-CARBOXYPEPTIDASE/ENDOPEPTIDASE AMPH"/>
    <property type="match status" value="1"/>
</dbReference>